<dbReference type="OrthoDB" id="9786703at2"/>
<dbReference type="InterPro" id="IPR013328">
    <property type="entry name" value="6PGD_dom2"/>
</dbReference>
<dbReference type="InterPro" id="IPR029154">
    <property type="entry name" value="HIBADH-like_NADP-bd"/>
</dbReference>
<dbReference type="GO" id="GO:0050661">
    <property type="term" value="F:NADP binding"/>
    <property type="evidence" value="ECO:0007669"/>
    <property type="project" value="InterPro"/>
</dbReference>
<evidence type="ECO:0000313" key="8">
    <source>
        <dbReference type="Proteomes" id="UP000198642"/>
    </source>
</evidence>
<dbReference type="Proteomes" id="UP000198642">
    <property type="component" value="Unassembled WGS sequence"/>
</dbReference>
<dbReference type="SUPFAM" id="SSF51735">
    <property type="entry name" value="NAD(P)-binding Rossmann-fold domains"/>
    <property type="match status" value="1"/>
</dbReference>
<evidence type="ECO:0000313" key="7">
    <source>
        <dbReference type="EMBL" id="SFB02632.1"/>
    </source>
</evidence>
<evidence type="ECO:0000256" key="1">
    <source>
        <dbReference type="ARBA" id="ARBA00009080"/>
    </source>
</evidence>
<dbReference type="PIRSF" id="PIRSF000103">
    <property type="entry name" value="HIBADH"/>
    <property type="match status" value="1"/>
</dbReference>
<name>A0A1I0XNT5_9BACI</name>
<dbReference type="Pfam" id="PF03446">
    <property type="entry name" value="NAD_binding_2"/>
    <property type="match status" value="1"/>
</dbReference>
<dbReference type="STRING" id="237679.SAMN04488072_105218"/>
<feature type="domain" description="6-phosphogluconate dehydrogenase NADP-binding" evidence="5">
    <location>
        <begin position="2"/>
        <end position="161"/>
    </location>
</feature>
<comment type="similarity">
    <text evidence="1">Belongs to the HIBADH-related family.</text>
</comment>
<dbReference type="InterPro" id="IPR015815">
    <property type="entry name" value="HIBADH-related"/>
</dbReference>
<dbReference type="Pfam" id="PF14833">
    <property type="entry name" value="NAD_binding_11"/>
    <property type="match status" value="1"/>
</dbReference>
<dbReference type="GO" id="GO:0051287">
    <property type="term" value="F:NAD binding"/>
    <property type="evidence" value="ECO:0007669"/>
    <property type="project" value="InterPro"/>
</dbReference>
<dbReference type="InterPro" id="IPR006115">
    <property type="entry name" value="6PGDH_NADP-bd"/>
</dbReference>
<feature type="active site" evidence="4">
    <location>
        <position position="170"/>
    </location>
</feature>
<keyword evidence="8" id="KW-1185">Reference proteome</keyword>
<dbReference type="AlphaFoldDB" id="A0A1I0XNT5"/>
<dbReference type="PANTHER" id="PTHR22981:SF7">
    <property type="entry name" value="3-HYDROXYISOBUTYRATE DEHYDROGENASE, MITOCHONDRIAL"/>
    <property type="match status" value="1"/>
</dbReference>
<evidence type="ECO:0000256" key="2">
    <source>
        <dbReference type="ARBA" id="ARBA00023002"/>
    </source>
</evidence>
<dbReference type="Gene3D" id="3.40.50.720">
    <property type="entry name" value="NAD(P)-binding Rossmann-like Domain"/>
    <property type="match status" value="1"/>
</dbReference>
<protein>
    <submittedName>
        <fullName evidence="7">3-hydroxyisobutyrate dehydrogenase</fullName>
    </submittedName>
</protein>
<keyword evidence="3" id="KW-0520">NAD</keyword>
<keyword evidence="2" id="KW-0560">Oxidoreductase</keyword>
<dbReference type="InterPro" id="IPR036291">
    <property type="entry name" value="NAD(P)-bd_dom_sf"/>
</dbReference>
<sequence length="295" mass="31962">MNIGLIGLGNMGGRIAKRLMERGHQLCVYDVNSDLLEDFRTLGAKTTDSLPDLARSCYYVMTVLPNADVVKSVVLEKEGLITGMEPGNVLIDITSSVPDVTTEVGESLDQRGIRMLDAPVSGGLKRAEEGELAVMAGGDEKTFSEVLPLLNDIGSNITHVGELGAGHTIKVLNNLVSATTFAITAEALSIGIKKGLSPSKMLEVINHSTGRNNSSENKFPQHVLTRKFDVGFAMDLMCKDLTIATDIIRNEKMPAFVSDTVYQLWQYAQSKSEKGADHSVYAKLIEEMSGLEIKD</sequence>
<gene>
    <name evidence="7" type="ORF">SAMN04488072_105218</name>
</gene>
<dbReference type="InterPro" id="IPR008927">
    <property type="entry name" value="6-PGluconate_DH-like_C_sf"/>
</dbReference>
<evidence type="ECO:0000259" key="6">
    <source>
        <dbReference type="Pfam" id="PF14833"/>
    </source>
</evidence>
<organism evidence="7 8">
    <name type="scientific">Lentibacillus halodurans</name>
    <dbReference type="NCBI Taxonomy" id="237679"/>
    <lineage>
        <taxon>Bacteria</taxon>
        <taxon>Bacillati</taxon>
        <taxon>Bacillota</taxon>
        <taxon>Bacilli</taxon>
        <taxon>Bacillales</taxon>
        <taxon>Bacillaceae</taxon>
        <taxon>Lentibacillus</taxon>
    </lineage>
</organism>
<evidence type="ECO:0000256" key="4">
    <source>
        <dbReference type="PIRSR" id="PIRSR000103-1"/>
    </source>
</evidence>
<dbReference type="Gene3D" id="1.10.1040.10">
    <property type="entry name" value="N-(1-d-carboxylethyl)-l-norvaline Dehydrogenase, domain 2"/>
    <property type="match status" value="1"/>
</dbReference>
<reference evidence="7 8" key="1">
    <citation type="submission" date="2016-10" db="EMBL/GenBank/DDBJ databases">
        <authorList>
            <person name="de Groot N.N."/>
        </authorList>
    </citation>
    <scope>NUCLEOTIDE SEQUENCE [LARGE SCALE GENOMIC DNA]</scope>
    <source>
        <strain evidence="7 8">CGMCC 1.3702</strain>
    </source>
</reference>
<evidence type="ECO:0000256" key="3">
    <source>
        <dbReference type="ARBA" id="ARBA00023027"/>
    </source>
</evidence>
<evidence type="ECO:0000259" key="5">
    <source>
        <dbReference type="Pfam" id="PF03446"/>
    </source>
</evidence>
<feature type="domain" description="3-hydroxyisobutyrate dehydrogenase-like NAD-binding" evidence="6">
    <location>
        <begin position="164"/>
        <end position="284"/>
    </location>
</feature>
<proteinExistence type="inferred from homology"/>
<dbReference type="GO" id="GO:0016616">
    <property type="term" value="F:oxidoreductase activity, acting on the CH-OH group of donors, NAD or NADP as acceptor"/>
    <property type="evidence" value="ECO:0007669"/>
    <property type="project" value="TreeGrafter"/>
</dbReference>
<dbReference type="EMBL" id="FOJW01000005">
    <property type="protein sequence ID" value="SFB02632.1"/>
    <property type="molecule type" value="Genomic_DNA"/>
</dbReference>
<accession>A0A1I0XNT5</accession>
<dbReference type="SUPFAM" id="SSF48179">
    <property type="entry name" value="6-phosphogluconate dehydrogenase C-terminal domain-like"/>
    <property type="match status" value="1"/>
</dbReference>
<dbReference type="PANTHER" id="PTHR22981">
    <property type="entry name" value="3-HYDROXYISOBUTYRATE DEHYDROGENASE-RELATED"/>
    <property type="match status" value="1"/>
</dbReference>